<keyword evidence="2" id="KW-1185">Reference proteome</keyword>
<dbReference type="RefSeq" id="XP_033385168.1">
    <property type="nucleotide sequence ID" value="XM_033521110.1"/>
</dbReference>
<dbReference type="EMBL" id="ML978068">
    <property type="protein sequence ID" value="KAF2016829.1"/>
    <property type="molecule type" value="Genomic_DNA"/>
</dbReference>
<accession>A0A6A5XV52</accession>
<evidence type="ECO:0000313" key="1">
    <source>
        <dbReference type="EMBL" id="KAF2016829.1"/>
    </source>
</evidence>
<dbReference type="GeneID" id="54278507"/>
<sequence>MKPGRPARLILVPDGRRCLISVPVISKVEVQVHCYWLVHKYDRIRDLPRRSRSVERGIACGQGRVESLTCLVALMMVMWMTIMFEFRTCPTSFLCLAVVRRAHANTQMP</sequence>
<organism evidence="1 2">
    <name type="scientific">Aaosphaeria arxii CBS 175.79</name>
    <dbReference type="NCBI Taxonomy" id="1450172"/>
    <lineage>
        <taxon>Eukaryota</taxon>
        <taxon>Fungi</taxon>
        <taxon>Dikarya</taxon>
        <taxon>Ascomycota</taxon>
        <taxon>Pezizomycotina</taxon>
        <taxon>Dothideomycetes</taxon>
        <taxon>Pleosporomycetidae</taxon>
        <taxon>Pleosporales</taxon>
        <taxon>Pleosporales incertae sedis</taxon>
        <taxon>Aaosphaeria</taxon>
    </lineage>
</organism>
<evidence type="ECO:0000313" key="2">
    <source>
        <dbReference type="Proteomes" id="UP000799778"/>
    </source>
</evidence>
<dbReference type="Proteomes" id="UP000799778">
    <property type="component" value="Unassembled WGS sequence"/>
</dbReference>
<protein>
    <submittedName>
        <fullName evidence="1">Uncharacterized protein</fullName>
    </submittedName>
</protein>
<proteinExistence type="predicted"/>
<reference evidence="1" key="1">
    <citation type="journal article" date="2020" name="Stud. Mycol.">
        <title>101 Dothideomycetes genomes: a test case for predicting lifestyles and emergence of pathogens.</title>
        <authorList>
            <person name="Haridas S."/>
            <person name="Albert R."/>
            <person name="Binder M."/>
            <person name="Bloem J."/>
            <person name="Labutti K."/>
            <person name="Salamov A."/>
            <person name="Andreopoulos B."/>
            <person name="Baker S."/>
            <person name="Barry K."/>
            <person name="Bills G."/>
            <person name="Bluhm B."/>
            <person name="Cannon C."/>
            <person name="Castanera R."/>
            <person name="Culley D."/>
            <person name="Daum C."/>
            <person name="Ezra D."/>
            <person name="Gonzalez J."/>
            <person name="Henrissat B."/>
            <person name="Kuo A."/>
            <person name="Liang C."/>
            <person name="Lipzen A."/>
            <person name="Lutzoni F."/>
            <person name="Magnuson J."/>
            <person name="Mondo S."/>
            <person name="Nolan M."/>
            <person name="Ohm R."/>
            <person name="Pangilinan J."/>
            <person name="Park H.-J."/>
            <person name="Ramirez L."/>
            <person name="Alfaro M."/>
            <person name="Sun H."/>
            <person name="Tritt A."/>
            <person name="Yoshinaga Y."/>
            <person name="Zwiers L.-H."/>
            <person name="Turgeon B."/>
            <person name="Goodwin S."/>
            <person name="Spatafora J."/>
            <person name="Crous P."/>
            <person name="Grigoriev I."/>
        </authorList>
    </citation>
    <scope>NUCLEOTIDE SEQUENCE</scope>
    <source>
        <strain evidence="1">CBS 175.79</strain>
    </source>
</reference>
<dbReference type="AlphaFoldDB" id="A0A6A5XV52"/>
<gene>
    <name evidence="1" type="ORF">BU24DRAFT_139077</name>
</gene>
<name>A0A6A5XV52_9PLEO</name>